<evidence type="ECO:0000256" key="4">
    <source>
        <dbReference type="ARBA" id="ARBA00022900"/>
    </source>
</evidence>
<reference evidence="10 13" key="9">
    <citation type="journal article" date="2007" name="Science">
        <title>Sequence finishing and mapping of Drosophila melanogaster heterochromatin.</title>
        <authorList>
            <person name="Hoskins R.A."/>
            <person name="Carlson J.W."/>
            <person name="Kennedy C."/>
            <person name="Acevedo D."/>
            <person name="Evans-Holm M."/>
            <person name="Frise E."/>
            <person name="Wan K.H."/>
            <person name="Park S."/>
            <person name="Mendez-Lago M."/>
            <person name="Rossi F."/>
            <person name="Villasante A."/>
            <person name="Dimitri P."/>
            <person name="Karpen G.H."/>
            <person name="Celniker S.E."/>
        </authorList>
    </citation>
    <scope>NUCLEOTIDE SEQUENCE [LARGE SCALE GENOMIC DNA]</scope>
    <source>
        <strain evidence="13">Berkeley</strain>
    </source>
</reference>
<evidence type="ECO:0000313" key="11">
    <source>
        <dbReference type="EMBL" id="ANY27704.1"/>
    </source>
</evidence>
<dbReference type="Pfam" id="PF07648">
    <property type="entry name" value="Kazal_2"/>
    <property type="match status" value="2"/>
</dbReference>
<keyword evidence="13" id="KW-1185">Reference proteome</keyword>
<keyword evidence="1 10" id="KW-0646">Protease inhibitor</keyword>
<dbReference type="AlphaFoldDB" id="A0A0B4KH50"/>
<dbReference type="RefSeq" id="NP_524507.1">
    <property type="nucleotide sequence ID" value="NM_079783.4"/>
</dbReference>
<keyword evidence="2 8" id="KW-0732">Signal</keyword>
<proteinExistence type="evidence at transcript level"/>
<reference evidence="10" key="15">
    <citation type="submission" date="2024-06" db="EMBL/GenBank/DDBJ databases">
        <title>Drosophila melanogaster release 4 sequence.</title>
        <authorList>
            <consortium name="Berkeley Drosophila Genome Project"/>
            <person name="Celniker S."/>
            <person name="Carlson J."/>
            <person name="Wan K."/>
            <person name="Pfeiffer B."/>
            <person name="Frise E."/>
            <person name="George R."/>
            <person name="Hoskins R."/>
            <person name="Stapleton M."/>
            <person name="Pacleb J."/>
            <person name="Park S."/>
            <person name="Svirskas R."/>
            <person name="Smith E."/>
            <person name="Yu C."/>
            <person name="Rubin G."/>
        </authorList>
    </citation>
    <scope>NUCLEOTIDE SEQUENCE</scope>
</reference>
<dbReference type="InterPro" id="IPR036058">
    <property type="entry name" value="Kazal_dom_sf"/>
</dbReference>
<evidence type="ECO:0000256" key="6">
    <source>
        <dbReference type="ARBA" id="ARBA00070427"/>
    </source>
</evidence>
<reference evidence="10 13" key="8">
    <citation type="journal article" date="2007" name="Science">
        <title>The Release 5.1 annotation of Drosophila melanogaster heterochromatin.</title>
        <authorList>
            <person name="Smith C.D."/>
            <person name="Shu S."/>
            <person name="Mungall C.J."/>
            <person name="Karpen G.H."/>
        </authorList>
    </citation>
    <scope>NUCLEOTIDE SEQUENCE [LARGE SCALE GENOMIC DNA]</scope>
    <source>
        <strain evidence="13">Berkeley</strain>
    </source>
</reference>
<gene>
    <name evidence="10 12" type="primary">Kaz-m1</name>
    <name evidence="10" type="synonym">BcDNA:RE44854</name>
    <name evidence="10" type="synonym">Dmel\CG8342</name>
    <name evidence="10" type="synonym">E(spl)-m1</name>
    <name evidence="10" type="synonym">E(spl)m1</name>
    <name evidence="10" type="synonym">HLHm1</name>
    <name evidence="10" type="synonym">lincRNA.856</name>
    <name evidence="10" type="synonym">m1</name>
    <name evidence="10 12" type="ORF">CG8342</name>
    <name evidence="10" type="ORF">Dmel_CG8342</name>
</gene>
<keyword evidence="4" id="KW-0722">Serine protease inhibitor</keyword>
<protein>
    <recommendedName>
        <fullName evidence="6">Enhancer of split M1 protein</fullName>
    </recommendedName>
    <alternativeName>
        <fullName evidence="7">Kazal-type protease inhibitor m1</fullName>
    </alternativeName>
</protein>
<dbReference type="OrthoDB" id="88467at2759"/>
<dbReference type="Bgee" id="FBgn0002578">
    <property type="expression patterns" value="Expressed in adult class III enteroendocrine cell in adult midgut (Drosophila) and 43 other cell types or tissues"/>
</dbReference>
<reference evidence="10" key="12">
    <citation type="journal article" date="2015" name="Genome Res.">
        <title>The Release 6 reference sequence of the Drosophila melanogaster genome.</title>
        <authorList>
            <person name="Hoskins R.A."/>
            <person name="Carlson J.W."/>
            <person name="Wan K.H."/>
            <person name="Park S."/>
            <person name="Mendez I."/>
            <person name="Galle S.E."/>
            <person name="Booth B.W."/>
            <person name="Pfeiffer B.D."/>
            <person name="George R.A."/>
            <person name="Svirskas R."/>
            <person name="Krzywinski M."/>
            <person name="Schein J."/>
            <person name="Accardo M.C."/>
            <person name="Damia E."/>
            <person name="Messina G."/>
            <person name="Mendez-Lago M."/>
            <person name="de Pablos B."/>
            <person name="Demakova O.V."/>
            <person name="Andreyeva E.N."/>
            <person name="Boldyreva L.V."/>
            <person name="Marra M."/>
            <person name="Carvalho A.B."/>
            <person name="Dimitri P."/>
            <person name="Villasante A."/>
            <person name="Zhimulev I.F."/>
            <person name="Rubin G.M."/>
            <person name="Karpen G.H."/>
            <person name="Celniker S.E."/>
        </authorList>
    </citation>
    <scope>NUCLEOTIDE SEQUENCE</scope>
</reference>
<feature type="signal peptide" evidence="8">
    <location>
        <begin position="1"/>
        <end position="19"/>
    </location>
</feature>
<reference evidence="10" key="10">
    <citation type="journal article" date="2015" name="G3 (Bethesda)">
        <title>Gene Model Annotations for Drosophila melanogaster: Impact of High-Throughput Data.</title>
        <authorList>
            <consortium name="FlyBase Consortium"/>
            <person name="Matthews B.B."/>
            <person name="Dos Santos G."/>
            <person name="Crosby M.A."/>
            <person name="Emmert D.B."/>
            <person name="St Pierre S.E."/>
            <person name="Gramates L.S."/>
            <person name="Zhou P."/>
            <person name="Schroeder A.J."/>
            <person name="Falls K."/>
            <person name="Strelets V."/>
            <person name="Russo S.M."/>
            <person name="Gelbart W.M."/>
            <person name="null"/>
        </authorList>
    </citation>
    <scope>NUCLEOTIDE SEQUENCE</scope>
</reference>
<evidence type="ECO:0000256" key="1">
    <source>
        <dbReference type="ARBA" id="ARBA00022690"/>
    </source>
</evidence>
<dbReference type="GO" id="GO:0004867">
    <property type="term" value="F:serine-type endopeptidase inhibitor activity"/>
    <property type="evidence" value="ECO:0007669"/>
    <property type="project" value="UniProtKB-KW"/>
</dbReference>
<dbReference type="FunFam" id="3.30.60.30:FF:000079">
    <property type="entry name" value="Enhancer of split M1 protein"/>
    <property type="match status" value="1"/>
</dbReference>
<name>A0A0B4KH50_DROME</name>
<dbReference type="BioGRID-ORCS" id="43154">
    <property type="hits" value="0 hits in 1 CRISPR screen"/>
</dbReference>
<reference evidence="13" key="4">
    <citation type="journal article" date="2002" name="Genome Biol.">
        <title>The transposable elements of the Drosophila melanogaster euchromatin: a genomics perspective.</title>
        <authorList>
            <person name="Kaminker J.S."/>
            <person name="Bergman C.M."/>
            <person name="Kronmiller B."/>
            <person name="Carlson J."/>
            <person name="Svirskas R."/>
            <person name="Patel S."/>
            <person name="Frise E."/>
            <person name="Wheeler D.A."/>
            <person name="Lewis S.E."/>
            <person name="Rubin G.M."/>
            <person name="Ashburner M."/>
            <person name="Celniker S.E."/>
        </authorList>
    </citation>
    <scope>NUCLEOTIDE SEQUENCE [LARGE SCALE GENOMIC DNA]</scope>
    <source>
        <strain evidence="13">Berkeley</strain>
    </source>
</reference>
<dbReference type="Proteomes" id="UP000000803">
    <property type="component" value="Chromosome 3R"/>
</dbReference>
<dbReference type="EMBL" id="KX531894">
    <property type="protein sequence ID" value="ANY27704.1"/>
    <property type="molecule type" value="mRNA"/>
</dbReference>
<dbReference type="FlyBase" id="FBgn0002578">
    <property type="gene designation" value="Kaz-m1"/>
</dbReference>
<dbReference type="SUPFAM" id="SSF100895">
    <property type="entry name" value="Kazal-type serine protease inhibitors"/>
    <property type="match status" value="1"/>
</dbReference>
<evidence type="ECO:0000313" key="12">
    <source>
        <dbReference type="FlyBase" id="FBgn0002578"/>
    </source>
</evidence>
<reference evidence="13" key="3">
    <citation type="journal article" date="2002" name="Genome Biol.">
        <title>Annotation of the Drosophila melanogaster euchromatic genome: a systematic review.</title>
        <authorList>
            <person name="Misra S."/>
            <person name="Crosby M.A."/>
            <person name="Mungall C.J."/>
            <person name="Matthews B.B."/>
            <person name="Campbell K.S."/>
            <person name="Hradecky P."/>
            <person name="Huang Y."/>
            <person name="Kaminker J.S."/>
            <person name="Millburn G.H."/>
            <person name="Prochnik S.E."/>
            <person name="Smith C.D."/>
            <person name="Tupy J.L."/>
            <person name="Whitfied E.J."/>
            <person name="Bayraktaroglu L."/>
            <person name="Berman B.P."/>
            <person name="Bettencourt B.R."/>
            <person name="Celniker S.E."/>
            <person name="de Grey A.D."/>
            <person name="Drysdale R.A."/>
            <person name="Harris N.L."/>
            <person name="Richter J."/>
            <person name="Russo S."/>
            <person name="Schroeder A.J."/>
            <person name="Shu S.Q."/>
            <person name="Stapleton M."/>
            <person name="Yamada C."/>
            <person name="Ashburner M."/>
            <person name="Gelbart W.M."/>
            <person name="Rubin G.M."/>
            <person name="Lewis S.E."/>
        </authorList>
    </citation>
    <scope>GENOME REANNOTATION</scope>
    <source>
        <strain evidence="13">Berkeley</strain>
    </source>
</reference>
<reference evidence="10" key="11">
    <citation type="journal article" date="2015" name="G3 (Bethesda)">
        <title>Gene Model Annotations for Drosophila melanogaster: The Rule-Benders.</title>
        <authorList>
            <consortium name="FlyBase Consortium"/>
            <person name="Crosby M.A."/>
            <person name="Gramates L.S."/>
            <person name="Dos Santos G."/>
            <person name="Matthews B.B."/>
            <person name="St Pierre S.E."/>
            <person name="Zhou P."/>
            <person name="Schroeder A.J."/>
            <person name="Falls K."/>
            <person name="Emmert D.B."/>
            <person name="Russo S.M."/>
            <person name="Gelbart W.M."/>
            <person name="null"/>
        </authorList>
    </citation>
    <scope>NUCLEOTIDE SEQUENCE</scope>
</reference>
<dbReference type="DNASU" id="43154"/>
<evidence type="ECO:0000256" key="8">
    <source>
        <dbReference type="SAM" id="SignalP"/>
    </source>
</evidence>
<evidence type="ECO:0000256" key="2">
    <source>
        <dbReference type="ARBA" id="ARBA00022729"/>
    </source>
</evidence>
<reference evidence="10 13" key="1">
    <citation type="journal article" date="2000" name="Science">
        <title>The genome sequence of Drosophila melanogaster.</title>
        <authorList>
            <person name="Adams M.D."/>
            <person name="Celniker S.E."/>
            <person name="Holt R.A."/>
            <person name="Evans C.A."/>
            <person name="Gocayne J.D."/>
            <person name="Amanatides P.G."/>
            <person name="Scherer S.E."/>
            <person name="Li P.W."/>
            <person name="Hoskins R.A."/>
            <person name="Galle R.F."/>
            <person name="George R.A."/>
            <person name="Lewis S.E."/>
            <person name="Richards S."/>
            <person name="Ashburner M."/>
            <person name="Henderson S.N."/>
            <person name="Sutton G.G."/>
            <person name="Wortman J.R."/>
            <person name="Yandell M.D."/>
            <person name="Zhang Q."/>
            <person name="Chen L.X."/>
            <person name="Brandon R.C."/>
            <person name="Rogers Y.H."/>
            <person name="Blazej R.G."/>
            <person name="Champe M."/>
            <person name="Pfeiffer B.D."/>
            <person name="Wan K.H."/>
            <person name="Doyle C."/>
            <person name="Baxter E.G."/>
            <person name="Helt G."/>
            <person name="Nelson C.R."/>
            <person name="Gabor G.L."/>
            <person name="Abril J.F."/>
            <person name="Agbayani A."/>
            <person name="An H.J."/>
            <person name="Andrews-Pfannkoch C."/>
            <person name="Baldwin D."/>
            <person name="Ballew R.M."/>
            <person name="Basu A."/>
            <person name="Baxendale J."/>
            <person name="Bayraktaroglu L."/>
            <person name="Beasley E.M."/>
            <person name="Beeson K.Y."/>
            <person name="Benos P.V."/>
            <person name="Berman B.P."/>
            <person name="Bhandari D."/>
            <person name="Bolshakov S."/>
            <person name="Borkova D."/>
            <person name="Botchan M.R."/>
            <person name="Bouck J."/>
            <person name="Brokstein P."/>
            <person name="Brottier P."/>
            <person name="Burtis K.C."/>
            <person name="Busam D.A."/>
            <person name="Butler H."/>
            <person name="Cadieu E."/>
            <person name="Center A."/>
            <person name="Chandra I."/>
            <person name="Cherry J.M."/>
            <person name="Cawley S."/>
            <person name="Dahlke C."/>
            <person name="Davenport L.B."/>
            <person name="Davies P."/>
            <person name="de Pablos B."/>
            <person name="Delcher A."/>
            <person name="Deng Z."/>
            <person name="Mays A.D."/>
            <person name="Dew I."/>
            <person name="Dietz S.M."/>
            <person name="Dodson K."/>
            <person name="Doup L.E."/>
            <person name="Downes M."/>
            <person name="Dugan-Rocha S."/>
            <person name="Dunkov B.C."/>
            <person name="Dunn P."/>
            <person name="Durbin K.J."/>
            <person name="Evangelista C.C."/>
            <person name="Ferraz C."/>
            <person name="Ferriera S."/>
            <person name="Fleischmann W."/>
            <person name="Fosler C."/>
            <person name="Gabrielian A.E."/>
            <person name="Garg N.S."/>
            <person name="Gelbart W.M."/>
            <person name="Glasser K."/>
            <person name="Glodek A."/>
            <person name="Gong F."/>
            <person name="Gorrell J.H."/>
            <person name="Gu Z."/>
            <person name="Guan P."/>
            <person name="Harris M."/>
            <person name="Harris N.L."/>
            <person name="Harvey D."/>
            <person name="Heiman T.J."/>
            <person name="Hernandez J.R."/>
            <person name="Houck J."/>
            <person name="Hostin D."/>
            <person name="Houston K.A."/>
            <person name="Howland T.J."/>
            <person name="Wei M.H."/>
            <person name="Ibegwam C."/>
            <person name="Jalali M."/>
            <person name="Kalush F."/>
            <person name="Karpen G.H."/>
            <person name="Ke Z."/>
            <person name="Kennison J.A."/>
            <person name="Ketchum K.A."/>
            <person name="Kimmel B.E."/>
            <person name="Kodira C.D."/>
            <person name="Kraft C."/>
            <person name="Kravitz S."/>
            <person name="Kulp D."/>
            <person name="Lai Z."/>
            <person name="Lasko P."/>
            <person name="Lei Y."/>
            <person name="Levitsky A.A."/>
            <person name="Li J."/>
            <person name="Li Z."/>
            <person name="Liang Y."/>
            <person name="Lin X."/>
            <person name="Liu X."/>
            <person name="Mattei B."/>
            <person name="McIntosh T.C."/>
            <person name="McLeod M.P."/>
            <person name="McPherson D."/>
            <person name="Merkulov G."/>
            <person name="Milshina N.V."/>
            <person name="Mobarry C."/>
            <person name="Morris J."/>
            <person name="Moshrefi A."/>
            <person name="Mount S.M."/>
            <person name="Moy M."/>
            <person name="Murphy B."/>
            <person name="Murphy L."/>
            <person name="Muzny D.M."/>
            <person name="Nelson D.L."/>
            <person name="Nelson D.R."/>
            <person name="Nelson K.A."/>
            <person name="Nixon K."/>
            <person name="Nusskern D.R."/>
            <person name="Pacleb J.M."/>
            <person name="Palazzolo M."/>
            <person name="Pittman G.S."/>
            <person name="Pan S."/>
            <person name="Pollard J."/>
            <person name="Puri V."/>
            <person name="Reese M.G."/>
            <person name="Reinert K."/>
            <person name="Remington K."/>
            <person name="Saunders R.D."/>
            <person name="Scheeler F."/>
            <person name="Shen H."/>
            <person name="Shue B.C."/>
            <person name="Siden-Kiamos I."/>
            <person name="Simpson M."/>
            <person name="Skupski M.P."/>
            <person name="Smith T."/>
            <person name="Spier E."/>
            <person name="Spradling A.C."/>
            <person name="Stapleton M."/>
            <person name="Strong R."/>
            <person name="Sun E."/>
            <person name="Svirskas R."/>
            <person name="Tector C."/>
            <person name="Turner R."/>
            <person name="Venter E."/>
            <person name="Wang A.H."/>
            <person name="Wang X."/>
            <person name="Wang Z.Y."/>
            <person name="Wassarman D.A."/>
            <person name="Weinstock G.M."/>
            <person name="Weissenbach J."/>
            <person name="Williams S.M."/>
            <person name="WoodageT"/>
            <person name="Worley K.C."/>
            <person name="Wu D."/>
            <person name="Yang S."/>
            <person name="Yao Q.A."/>
            <person name="Ye J."/>
            <person name="Yeh R.F."/>
            <person name="Zaveri J.S."/>
            <person name="Zhan M."/>
            <person name="Zhang G."/>
            <person name="Zhao Q."/>
            <person name="Zheng L."/>
            <person name="Zheng X.H."/>
            <person name="Zhong F.N."/>
            <person name="Zhong W."/>
            <person name="Zhou X."/>
            <person name="Zhu S."/>
            <person name="Zhu X."/>
            <person name="Smith H.O."/>
            <person name="Gibbs R.A."/>
            <person name="Myers E.W."/>
            <person name="Rubin G.M."/>
            <person name="Venter J.C."/>
        </authorList>
    </citation>
    <scope>NUCLEOTIDE SEQUENCE [LARGE SCALE GENOMIC DNA]</scope>
    <source>
        <strain evidence="13">Berkeley</strain>
    </source>
</reference>
<feature type="domain" description="Kazal-like" evidence="9">
    <location>
        <begin position="23"/>
        <end position="68"/>
    </location>
</feature>
<dbReference type="GeneID" id="43154"/>
<reference evidence="10 13" key="6">
    <citation type="journal article" date="2005" name="PLoS Comput. Biol.">
        <title>Combined evidence annotation of transposable elements in genome sequences.</title>
        <authorList>
            <person name="Quesneville H."/>
            <person name="Bergman C.M."/>
            <person name="Andrieu O."/>
            <person name="Autard D."/>
            <person name="Nouaud D."/>
            <person name="Ashburner M."/>
            <person name="Anxolabehere D."/>
        </authorList>
    </citation>
    <scope>NUCLEOTIDE SEQUENCE [LARGE SCALE GENOMIC DNA]</scope>
    <source>
        <strain evidence="13">Berkeley</strain>
    </source>
</reference>
<reference evidence="10" key="7">
    <citation type="submission" date="2006-08" db="EMBL/GenBank/DDBJ databases">
        <authorList>
            <person name="Celniker S."/>
            <person name="Carlson J."/>
            <person name="Wan K."/>
            <person name="Frise E."/>
            <person name="Hoskins R."/>
            <person name="Park S."/>
            <person name="Svirskas R."/>
            <person name="Rubin G."/>
        </authorList>
    </citation>
    <scope>NUCLEOTIDE SEQUENCE</scope>
</reference>
<organism evidence="10 13">
    <name type="scientific">Drosophila melanogaster</name>
    <name type="common">Fruit fly</name>
    <dbReference type="NCBI Taxonomy" id="7227"/>
    <lineage>
        <taxon>Eukaryota</taxon>
        <taxon>Metazoa</taxon>
        <taxon>Ecdysozoa</taxon>
        <taxon>Arthropoda</taxon>
        <taxon>Hexapoda</taxon>
        <taxon>Insecta</taxon>
        <taxon>Pterygota</taxon>
        <taxon>Neoptera</taxon>
        <taxon>Endopterygota</taxon>
        <taxon>Diptera</taxon>
        <taxon>Brachycera</taxon>
        <taxon>Muscomorpha</taxon>
        <taxon>Ephydroidea</taxon>
        <taxon>Drosophilidae</taxon>
        <taxon>Drosophila</taxon>
        <taxon>Sophophora</taxon>
    </lineage>
</organism>
<reference evidence="10 13" key="5">
    <citation type="journal article" date="2002" name="Genome Biol.">
        <title>Heterochromatic sequences in a Drosophila whole-genome shotgun assembly.</title>
        <authorList>
            <person name="Hoskins R.A."/>
            <person name="Smith C.D."/>
            <person name="Carlson J.W."/>
            <person name="Carvalho A.B."/>
            <person name="Halpern A."/>
            <person name="Kaminker J.S."/>
            <person name="Kennedy C."/>
            <person name="Mungall C.J."/>
            <person name="Sullivan B.A."/>
            <person name="Sutton G.G."/>
            <person name="Yasuhara J.C."/>
            <person name="Wakimoto B.T."/>
            <person name="Myers E.W."/>
            <person name="Celniker S.E."/>
            <person name="Rubin G.M."/>
            <person name="Karpen G.H."/>
        </authorList>
    </citation>
    <scope>NUCLEOTIDE SEQUENCE [LARGE SCALE GENOMIC DNA]</scope>
    <source>
        <strain evidence="13">Berkeley</strain>
    </source>
</reference>
<accession>A0A0B4KH50</accession>
<reference evidence="10" key="14">
    <citation type="submission" date="2023-12" db="EMBL/GenBank/DDBJ databases">
        <authorList>
            <consortium name="FlyBase"/>
        </authorList>
    </citation>
    <scope>NUCLEOTIDE SEQUENCE</scope>
</reference>
<keyword evidence="5" id="KW-1015">Disulfide bond</keyword>
<dbReference type="OMA" id="LEVQECF"/>
<dbReference type="VEuPathDB" id="VectorBase:FBgn0002578"/>
<dbReference type="InterPro" id="IPR002350">
    <property type="entry name" value="Kazal_dom"/>
</dbReference>
<evidence type="ECO:0000256" key="7">
    <source>
        <dbReference type="ARBA" id="ARBA00081310"/>
    </source>
</evidence>
<dbReference type="EMBL" id="AE014297">
    <property type="protein sequence ID" value="AGB96360.1"/>
    <property type="molecule type" value="Genomic_DNA"/>
</dbReference>
<reference evidence="11" key="13">
    <citation type="submission" date="2016-07" db="EMBL/GenBank/DDBJ databases">
        <authorList>
            <person name="Wan K."/>
            <person name="Booth B."/>
            <person name="Spirohn K."/>
            <person name="Hao T."/>
            <person name="Hu Y."/>
            <person name="Calderwood M."/>
            <person name="Hill D."/>
            <person name="Mohr S."/>
            <person name="Vidal M."/>
            <person name="Celniker S."/>
            <person name="Perrimon N."/>
        </authorList>
    </citation>
    <scope>NUCLEOTIDE SEQUENCE</scope>
</reference>
<dbReference type="SMART" id="SM00280">
    <property type="entry name" value="KAZAL"/>
    <property type="match status" value="2"/>
</dbReference>
<dbReference type="ExpressionAtlas" id="A0A0B4KH50">
    <property type="expression patterns" value="baseline and differential"/>
</dbReference>
<dbReference type="CTD" id="43154"/>
<evidence type="ECO:0000256" key="5">
    <source>
        <dbReference type="ARBA" id="ARBA00023157"/>
    </source>
</evidence>
<dbReference type="KEGG" id="dme:Dmel_CG8342"/>
<keyword evidence="3" id="KW-0677">Repeat</keyword>
<dbReference type="AGR" id="FB:FBgn0002578"/>
<reference evidence="13" key="2">
    <citation type="journal article" date="2002" name="Genome Biol.">
        <title>Finishing a whole-genome shotgun: release 3 of the Drosophila melanogaster euchromatic genome sequence.</title>
        <authorList>
            <person name="Celniker S.E."/>
            <person name="Wheeler D.A."/>
            <person name="Kronmiller B."/>
            <person name="Carlson J.W."/>
            <person name="Halpern A."/>
            <person name="Patel S."/>
            <person name="Adams M."/>
            <person name="Champe M."/>
            <person name="Dugan S.P."/>
            <person name="Frise E."/>
            <person name="Hodgson A."/>
            <person name="George R.A."/>
            <person name="Hoskins R.A."/>
            <person name="Laverty T."/>
            <person name="Muzny D.M."/>
            <person name="Nelson C.R."/>
            <person name="Pacleb J.M."/>
            <person name="Park S."/>
            <person name="Pfeiffer B.D."/>
            <person name="Richards S."/>
            <person name="Sodergren E.J."/>
            <person name="Svirskas R."/>
            <person name="Tabor P.E."/>
            <person name="Wan K."/>
            <person name="Stapleton M."/>
            <person name="Sutton G.G."/>
            <person name="Venter C."/>
            <person name="Weinstock G."/>
            <person name="Scherer S.E."/>
            <person name="Myers E.W."/>
            <person name="Gibbs R.A."/>
            <person name="Rubin G.M."/>
        </authorList>
    </citation>
    <scope>NUCLEOTIDE SEQUENCE [LARGE SCALE GENOMIC DNA]</scope>
    <source>
        <strain evidence="13">Berkeley</strain>
    </source>
</reference>
<evidence type="ECO:0000259" key="9">
    <source>
        <dbReference type="PROSITE" id="PS51465"/>
    </source>
</evidence>
<evidence type="ECO:0000313" key="13">
    <source>
        <dbReference type="Proteomes" id="UP000000803"/>
    </source>
</evidence>
<dbReference type="Gene3D" id="3.30.60.30">
    <property type="match status" value="2"/>
</dbReference>
<feature type="chain" id="PRO_5015034616" description="Enhancer of split M1 protein" evidence="8">
    <location>
        <begin position="20"/>
        <end position="156"/>
    </location>
</feature>
<dbReference type="CDD" id="cd00104">
    <property type="entry name" value="KAZAL_FS"/>
    <property type="match status" value="1"/>
</dbReference>
<evidence type="ECO:0000256" key="3">
    <source>
        <dbReference type="ARBA" id="ARBA00022737"/>
    </source>
</evidence>
<sequence>MMSQTLTLCCLALVACVYGNTVSTNDTACPTFCPSIYKPVCGTDGQNFKEFASTCNLLSHNCRRERNSVQAYAATDAAWCSSEFVENLHEKLGNFKLEVKECFKPCSMIYQPVCITNGKYRAELANSCLLENFNCALQVSGAQPAELFRLLREEKC</sequence>
<evidence type="ECO:0000313" key="10">
    <source>
        <dbReference type="EMBL" id="AGB96360.1"/>
    </source>
</evidence>
<dbReference type="RefSeq" id="NP_001262980.1">
    <property type="nucleotide sequence ID" value="NM_001276051.2"/>
</dbReference>
<feature type="domain" description="Kazal-like" evidence="9">
    <location>
        <begin position="96"/>
        <end position="156"/>
    </location>
</feature>
<dbReference type="PROSITE" id="PS51465">
    <property type="entry name" value="KAZAL_2"/>
    <property type="match status" value="2"/>
</dbReference>